<dbReference type="InterPro" id="IPR020992">
    <property type="entry name" value="Tail_Prtase_C"/>
</dbReference>
<comment type="caution">
    <text evidence="6">The sequence shown here is derived from an EMBL/GenBank/DDBJ whole genome shotgun (WGS) entry which is preliminary data.</text>
</comment>
<feature type="compositionally biased region" description="Basic and acidic residues" evidence="4">
    <location>
        <begin position="226"/>
        <end position="243"/>
    </location>
</feature>
<keyword evidence="2" id="KW-0378">Hydrolase</keyword>
<dbReference type="GO" id="GO:0006508">
    <property type="term" value="P:proteolysis"/>
    <property type="evidence" value="ECO:0007669"/>
    <property type="project" value="UniProtKB-KW"/>
</dbReference>
<evidence type="ECO:0000256" key="4">
    <source>
        <dbReference type="SAM" id="MobiDB-lite"/>
    </source>
</evidence>
<feature type="region of interest" description="Disordered" evidence="4">
    <location>
        <begin position="226"/>
        <end position="245"/>
    </location>
</feature>
<dbReference type="Pfam" id="PF11818">
    <property type="entry name" value="DUF3340"/>
    <property type="match status" value="1"/>
</dbReference>
<dbReference type="GO" id="GO:0008236">
    <property type="term" value="F:serine-type peptidase activity"/>
    <property type="evidence" value="ECO:0007669"/>
    <property type="project" value="UniProtKB-KW"/>
</dbReference>
<feature type="non-terminal residue" evidence="6">
    <location>
        <position position="1"/>
    </location>
</feature>
<keyword evidence="3" id="KW-0720">Serine protease</keyword>
<evidence type="ECO:0000259" key="5">
    <source>
        <dbReference type="SMART" id="SM00245"/>
    </source>
</evidence>
<dbReference type="AlphaFoldDB" id="X1AUX2"/>
<feature type="domain" description="Tail specific protease" evidence="5">
    <location>
        <begin position="1"/>
        <end position="139"/>
    </location>
</feature>
<sequence length="282" mass="30975">RSNGGGSLPESISLTGLFIDTGPVVQIKDADQRVQQYDDLEPGVVWDGPLVVLVNKFSASASEIVAGAIQDYRRGLVIGDSATHGKGTVQSLLDLGRQLFQRLPNAPSLGALKITMQQFYRPGGLSTQMEGVKSDVELPSITDHLPVGEADLDHAIPFDRVDAAEFTTTDNVTDPMLKVLRERSAERVAGDEEFLELATDIARYEERKNEKTISLLESDFVKEWNEGKAAEKEEEKKQEENAGPRRPVVTRDFYFDEAMRVTADYLAILSGAMPFIAKSGSD</sequence>
<dbReference type="InterPro" id="IPR029045">
    <property type="entry name" value="ClpP/crotonase-like_dom_sf"/>
</dbReference>
<evidence type="ECO:0000313" key="6">
    <source>
        <dbReference type="EMBL" id="GAG86455.1"/>
    </source>
</evidence>
<dbReference type="InterPro" id="IPR004447">
    <property type="entry name" value="Peptidase_S41A"/>
</dbReference>
<name>X1AUX2_9ZZZZ</name>
<keyword evidence="1" id="KW-0645">Protease</keyword>
<dbReference type="GO" id="GO:0007165">
    <property type="term" value="P:signal transduction"/>
    <property type="evidence" value="ECO:0007669"/>
    <property type="project" value="TreeGrafter"/>
</dbReference>
<protein>
    <recommendedName>
        <fullName evidence="5">Tail specific protease domain-containing protein</fullName>
    </recommendedName>
</protein>
<dbReference type="EMBL" id="BART01016809">
    <property type="protein sequence ID" value="GAG86455.1"/>
    <property type="molecule type" value="Genomic_DNA"/>
</dbReference>
<dbReference type="SMART" id="SM00245">
    <property type="entry name" value="TSPc"/>
    <property type="match status" value="1"/>
</dbReference>
<dbReference type="PANTHER" id="PTHR32060:SF22">
    <property type="entry name" value="CARBOXYL-TERMINAL-PROCESSING PEPTIDASE 3, CHLOROPLASTIC"/>
    <property type="match status" value="1"/>
</dbReference>
<evidence type="ECO:0000256" key="1">
    <source>
        <dbReference type="ARBA" id="ARBA00022670"/>
    </source>
</evidence>
<dbReference type="GO" id="GO:0004175">
    <property type="term" value="F:endopeptidase activity"/>
    <property type="evidence" value="ECO:0007669"/>
    <property type="project" value="TreeGrafter"/>
</dbReference>
<dbReference type="SUPFAM" id="SSF52096">
    <property type="entry name" value="ClpP/crotonase"/>
    <property type="match status" value="1"/>
</dbReference>
<dbReference type="Gene3D" id="3.90.226.10">
    <property type="entry name" value="2-enoyl-CoA Hydratase, Chain A, domain 1"/>
    <property type="match status" value="1"/>
</dbReference>
<dbReference type="Pfam" id="PF03572">
    <property type="entry name" value="Peptidase_S41"/>
    <property type="match status" value="1"/>
</dbReference>
<reference evidence="6" key="1">
    <citation type="journal article" date="2014" name="Front. Microbiol.">
        <title>High frequency of phylogenetically diverse reductive dehalogenase-homologous genes in deep subseafloor sedimentary metagenomes.</title>
        <authorList>
            <person name="Kawai M."/>
            <person name="Futagami T."/>
            <person name="Toyoda A."/>
            <person name="Takaki Y."/>
            <person name="Nishi S."/>
            <person name="Hori S."/>
            <person name="Arai W."/>
            <person name="Tsubouchi T."/>
            <person name="Morono Y."/>
            <person name="Uchiyama I."/>
            <person name="Ito T."/>
            <person name="Fujiyama A."/>
            <person name="Inagaki F."/>
            <person name="Takami H."/>
        </authorList>
    </citation>
    <scope>NUCLEOTIDE SEQUENCE</scope>
    <source>
        <strain evidence="6">Expedition CK06-06</strain>
    </source>
</reference>
<dbReference type="GO" id="GO:0030288">
    <property type="term" value="C:outer membrane-bounded periplasmic space"/>
    <property type="evidence" value="ECO:0007669"/>
    <property type="project" value="TreeGrafter"/>
</dbReference>
<proteinExistence type="predicted"/>
<organism evidence="6">
    <name type="scientific">marine sediment metagenome</name>
    <dbReference type="NCBI Taxonomy" id="412755"/>
    <lineage>
        <taxon>unclassified sequences</taxon>
        <taxon>metagenomes</taxon>
        <taxon>ecological metagenomes</taxon>
    </lineage>
</organism>
<accession>X1AUX2</accession>
<evidence type="ECO:0000256" key="2">
    <source>
        <dbReference type="ARBA" id="ARBA00022801"/>
    </source>
</evidence>
<gene>
    <name evidence="6" type="ORF">S01H4_32210</name>
</gene>
<dbReference type="CDD" id="cd07560">
    <property type="entry name" value="Peptidase_S41_CPP"/>
    <property type="match status" value="1"/>
</dbReference>
<dbReference type="PANTHER" id="PTHR32060">
    <property type="entry name" value="TAIL-SPECIFIC PROTEASE"/>
    <property type="match status" value="1"/>
</dbReference>
<dbReference type="InterPro" id="IPR005151">
    <property type="entry name" value="Tail-specific_protease"/>
</dbReference>
<evidence type="ECO:0000256" key="3">
    <source>
        <dbReference type="ARBA" id="ARBA00022825"/>
    </source>
</evidence>